<dbReference type="SUPFAM" id="SSF54495">
    <property type="entry name" value="UBC-like"/>
    <property type="match status" value="1"/>
</dbReference>
<keyword evidence="4" id="KW-0067">ATP-binding</keyword>
<keyword evidence="2 4" id="KW-0833">Ubl conjugation pathway</keyword>
<evidence type="ECO:0000259" key="5">
    <source>
        <dbReference type="PROSITE" id="PS50127"/>
    </source>
</evidence>
<dbReference type="AlphaFoldDB" id="R7TVI6"/>
<dbReference type="STRING" id="283909.R7TVI6"/>
<dbReference type="Pfam" id="PF00179">
    <property type="entry name" value="UQ_con"/>
    <property type="match status" value="1"/>
</dbReference>
<sequence length="164" mass="18530">FQGISARPLTEDNIFEWTAQIAGLQLTSWQGGIFRLYIKFNEHYNSQPPEICFHTIPFHPNVDAVTGKPCLNLLMNPDEWNENISITDILKAIQVFTEISVLCQHAVLFSSQSMLVEPSLTEAVNQEALDLLLYSPHAYNQMIQNCVSASLRVNGTTDLRSLYD</sequence>
<dbReference type="InterPro" id="IPR000608">
    <property type="entry name" value="UBC"/>
</dbReference>
<organism evidence="6">
    <name type="scientific">Capitella teleta</name>
    <name type="common">Polychaete worm</name>
    <dbReference type="NCBI Taxonomy" id="283909"/>
    <lineage>
        <taxon>Eukaryota</taxon>
        <taxon>Metazoa</taxon>
        <taxon>Spiralia</taxon>
        <taxon>Lophotrochozoa</taxon>
        <taxon>Annelida</taxon>
        <taxon>Polychaeta</taxon>
        <taxon>Sedentaria</taxon>
        <taxon>Scolecida</taxon>
        <taxon>Capitellidae</taxon>
        <taxon>Capitella</taxon>
    </lineage>
</organism>
<dbReference type="Proteomes" id="UP000014760">
    <property type="component" value="Unassembled WGS sequence"/>
</dbReference>
<reference evidence="7" key="3">
    <citation type="submission" date="2015-06" db="UniProtKB">
        <authorList>
            <consortium name="EnsemblMetazoa"/>
        </authorList>
    </citation>
    <scope>IDENTIFICATION</scope>
</reference>
<gene>
    <name evidence="6" type="ORF">CAPTEDRAFT_94969</name>
</gene>
<dbReference type="HOGENOM" id="CLU_030988_10_1_1"/>
<name>R7TVI6_CAPTE</name>
<dbReference type="Gene3D" id="3.10.110.10">
    <property type="entry name" value="Ubiquitin Conjugating Enzyme"/>
    <property type="match status" value="1"/>
</dbReference>
<dbReference type="GO" id="GO:0016740">
    <property type="term" value="F:transferase activity"/>
    <property type="evidence" value="ECO:0007669"/>
    <property type="project" value="UniProtKB-KW"/>
</dbReference>
<feature type="domain" description="UBC core" evidence="5">
    <location>
        <begin position="1"/>
        <end position="152"/>
    </location>
</feature>
<evidence type="ECO:0000256" key="4">
    <source>
        <dbReference type="RuleBase" id="RU362109"/>
    </source>
</evidence>
<keyword evidence="4" id="KW-0547">Nucleotide-binding</keyword>
<evidence type="ECO:0000313" key="8">
    <source>
        <dbReference type="Proteomes" id="UP000014760"/>
    </source>
</evidence>
<keyword evidence="8" id="KW-1185">Reference proteome</keyword>
<dbReference type="GO" id="GO:0005524">
    <property type="term" value="F:ATP binding"/>
    <property type="evidence" value="ECO:0007669"/>
    <property type="project" value="UniProtKB-UniRule"/>
</dbReference>
<dbReference type="EMBL" id="KB308442">
    <property type="protein sequence ID" value="ELT97888.1"/>
    <property type="molecule type" value="Genomic_DNA"/>
</dbReference>
<dbReference type="PROSITE" id="PS50127">
    <property type="entry name" value="UBC_2"/>
    <property type="match status" value="1"/>
</dbReference>
<evidence type="ECO:0000313" key="6">
    <source>
        <dbReference type="EMBL" id="ELT97888.1"/>
    </source>
</evidence>
<comment type="similarity">
    <text evidence="4">Belongs to the ubiquitin-conjugating enzyme family.</text>
</comment>
<dbReference type="OMA" id="EWMATIQ"/>
<proteinExistence type="inferred from homology"/>
<evidence type="ECO:0000256" key="1">
    <source>
        <dbReference type="ARBA" id="ARBA00022679"/>
    </source>
</evidence>
<dbReference type="PANTHER" id="PTHR24067">
    <property type="entry name" value="UBIQUITIN-CONJUGATING ENZYME E2"/>
    <property type="match status" value="1"/>
</dbReference>
<protein>
    <recommendedName>
        <fullName evidence="5">UBC core domain-containing protein</fullName>
    </recommendedName>
</protein>
<evidence type="ECO:0000256" key="2">
    <source>
        <dbReference type="ARBA" id="ARBA00022786"/>
    </source>
</evidence>
<evidence type="ECO:0000256" key="3">
    <source>
        <dbReference type="PROSITE-ProRule" id="PRU10133"/>
    </source>
</evidence>
<dbReference type="EnsemblMetazoa" id="CapteT94969">
    <property type="protein sequence ID" value="CapteP94969"/>
    <property type="gene ID" value="CapteG94969"/>
</dbReference>
<dbReference type="InterPro" id="IPR050113">
    <property type="entry name" value="Ub_conjugating_enzyme"/>
</dbReference>
<dbReference type="InterPro" id="IPR016135">
    <property type="entry name" value="UBQ-conjugating_enzyme/RWD"/>
</dbReference>
<dbReference type="EMBL" id="AMQN01010705">
    <property type="status" value="NOT_ANNOTATED_CDS"/>
    <property type="molecule type" value="Genomic_DNA"/>
</dbReference>
<feature type="non-terminal residue" evidence="6">
    <location>
        <position position="1"/>
    </location>
</feature>
<feature type="active site" description="Glycyl thioester intermediate" evidence="3">
    <location>
        <position position="70"/>
    </location>
</feature>
<dbReference type="SMART" id="SM00212">
    <property type="entry name" value="UBCc"/>
    <property type="match status" value="1"/>
</dbReference>
<accession>R7TVI6</accession>
<evidence type="ECO:0000313" key="7">
    <source>
        <dbReference type="EnsemblMetazoa" id="CapteP94969"/>
    </source>
</evidence>
<dbReference type="InterPro" id="IPR023313">
    <property type="entry name" value="UBQ-conjugating_AS"/>
</dbReference>
<dbReference type="OrthoDB" id="9978460at2759"/>
<keyword evidence="1" id="KW-0808">Transferase</keyword>
<dbReference type="PROSITE" id="PS00183">
    <property type="entry name" value="UBC_1"/>
    <property type="match status" value="1"/>
</dbReference>
<reference evidence="6 8" key="2">
    <citation type="journal article" date="2013" name="Nature">
        <title>Insights into bilaterian evolution from three spiralian genomes.</title>
        <authorList>
            <person name="Simakov O."/>
            <person name="Marletaz F."/>
            <person name="Cho S.J."/>
            <person name="Edsinger-Gonzales E."/>
            <person name="Havlak P."/>
            <person name="Hellsten U."/>
            <person name="Kuo D.H."/>
            <person name="Larsson T."/>
            <person name="Lv J."/>
            <person name="Arendt D."/>
            <person name="Savage R."/>
            <person name="Osoegawa K."/>
            <person name="de Jong P."/>
            <person name="Grimwood J."/>
            <person name="Chapman J.A."/>
            <person name="Shapiro H."/>
            <person name="Aerts A."/>
            <person name="Otillar R.P."/>
            <person name="Terry A.Y."/>
            <person name="Boore J.L."/>
            <person name="Grigoriev I.V."/>
            <person name="Lindberg D.R."/>
            <person name="Seaver E.C."/>
            <person name="Weisblat D.A."/>
            <person name="Putnam N.H."/>
            <person name="Rokhsar D.S."/>
        </authorList>
    </citation>
    <scope>NUCLEOTIDE SEQUENCE</scope>
    <source>
        <strain evidence="6 8">I ESC-2004</strain>
    </source>
</reference>
<reference evidence="8" key="1">
    <citation type="submission" date="2012-12" db="EMBL/GenBank/DDBJ databases">
        <authorList>
            <person name="Hellsten U."/>
            <person name="Grimwood J."/>
            <person name="Chapman J.A."/>
            <person name="Shapiro H."/>
            <person name="Aerts A."/>
            <person name="Otillar R.P."/>
            <person name="Terry A.Y."/>
            <person name="Boore J.L."/>
            <person name="Simakov O."/>
            <person name="Marletaz F."/>
            <person name="Cho S.-J."/>
            <person name="Edsinger-Gonzales E."/>
            <person name="Havlak P."/>
            <person name="Kuo D.-H."/>
            <person name="Larsson T."/>
            <person name="Lv J."/>
            <person name="Arendt D."/>
            <person name="Savage R."/>
            <person name="Osoegawa K."/>
            <person name="de Jong P."/>
            <person name="Lindberg D.R."/>
            <person name="Seaver E.C."/>
            <person name="Weisblat D.A."/>
            <person name="Putnam N.H."/>
            <person name="Grigoriev I.V."/>
            <person name="Rokhsar D.S."/>
        </authorList>
    </citation>
    <scope>NUCLEOTIDE SEQUENCE</scope>
    <source>
        <strain evidence="8">I ESC-2004</strain>
    </source>
</reference>